<evidence type="ECO:0000313" key="4">
    <source>
        <dbReference type="Proteomes" id="UP000655410"/>
    </source>
</evidence>
<keyword evidence="2" id="KW-1133">Transmembrane helix</keyword>
<feature type="region of interest" description="Disordered" evidence="1">
    <location>
        <begin position="1"/>
        <end position="33"/>
    </location>
</feature>
<protein>
    <recommendedName>
        <fullName evidence="5">Sensor domain-containing protein</fullName>
    </recommendedName>
</protein>
<keyword evidence="2" id="KW-0472">Membrane</keyword>
<organism evidence="3 4">
    <name type="scientific">Nocardioides phosphati</name>
    <dbReference type="NCBI Taxonomy" id="1867775"/>
    <lineage>
        <taxon>Bacteria</taxon>
        <taxon>Bacillati</taxon>
        <taxon>Actinomycetota</taxon>
        <taxon>Actinomycetes</taxon>
        <taxon>Propionibacteriales</taxon>
        <taxon>Nocardioidaceae</taxon>
        <taxon>Nocardioides</taxon>
    </lineage>
</organism>
<evidence type="ECO:0008006" key="5">
    <source>
        <dbReference type="Google" id="ProtNLM"/>
    </source>
</evidence>
<gene>
    <name evidence="3" type="ORF">GCM10011584_01770</name>
</gene>
<evidence type="ECO:0000313" key="3">
    <source>
        <dbReference type="EMBL" id="GGO84376.1"/>
    </source>
</evidence>
<keyword evidence="2" id="KW-0812">Transmembrane</keyword>
<name>A0ABQ2N5V9_9ACTN</name>
<feature type="region of interest" description="Disordered" evidence="1">
    <location>
        <begin position="66"/>
        <end position="90"/>
    </location>
</feature>
<keyword evidence="4" id="KW-1185">Reference proteome</keyword>
<proteinExistence type="predicted"/>
<evidence type="ECO:0000256" key="1">
    <source>
        <dbReference type="SAM" id="MobiDB-lite"/>
    </source>
</evidence>
<reference evidence="4" key="1">
    <citation type="journal article" date="2019" name="Int. J. Syst. Evol. Microbiol.">
        <title>The Global Catalogue of Microorganisms (GCM) 10K type strain sequencing project: providing services to taxonomists for standard genome sequencing and annotation.</title>
        <authorList>
            <consortium name="The Broad Institute Genomics Platform"/>
            <consortium name="The Broad Institute Genome Sequencing Center for Infectious Disease"/>
            <person name="Wu L."/>
            <person name="Ma J."/>
        </authorList>
    </citation>
    <scope>NUCLEOTIDE SEQUENCE [LARGE SCALE GENOMIC DNA]</scope>
    <source>
        <strain evidence="4">CGMCC 4.7371</strain>
    </source>
</reference>
<accession>A0ABQ2N5V9</accession>
<sequence>MSDRDPLEQLARFGTGGPVTPLPPAEVRRRGDRRRVRRTAVSAVAGVVAVLAVAVPAGLYAAHDSGIPPVPPSASTSARPTTIPDDFPLDRASGYLEGATKIGPSREAGMEYPLPCGRTGIESRPAADQLRFEMQGEEFVDRRELRTFDNQATASAVMAEIEKSVHACPLERSGSGREQAWTPLRAETGLATYSFSRTVQPMGGSIYQYTRVGRAILTVVWSGEGTTPEGARRDIGELSRITTAIAPEMCIWSDAGCAERPSDGATGGSTSPDLVFGPYGVNGLTLGMSAAEVRETGAASAVQGSAHDGWKEGCLAVDYTFTGDDEPGDVNGRISPEQGLEQLVATRDMRTPNGVGIGSTRSEVEAGFAHLVGAGDVLSSPAGDGSWAYEITLTDGRVSRITLELPRQDCAI</sequence>
<evidence type="ECO:0000256" key="2">
    <source>
        <dbReference type="SAM" id="Phobius"/>
    </source>
</evidence>
<comment type="caution">
    <text evidence="3">The sequence shown here is derived from an EMBL/GenBank/DDBJ whole genome shotgun (WGS) entry which is preliminary data.</text>
</comment>
<dbReference type="Proteomes" id="UP000655410">
    <property type="component" value="Unassembled WGS sequence"/>
</dbReference>
<dbReference type="RefSeq" id="WP_188781982.1">
    <property type="nucleotide sequence ID" value="NZ_BMNI01000001.1"/>
</dbReference>
<feature type="transmembrane region" description="Helical" evidence="2">
    <location>
        <begin position="39"/>
        <end position="62"/>
    </location>
</feature>
<dbReference type="EMBL" id="BMNI01000001">
    <property type="protein sequence ID" value="GGO84376.1"/>
    <property type="molecule type" value="Genomic_DNA"/>
</dbReference>